<feature type="compositionally biased region" description="Polar residues" evidence="1">
    <location>
        <begin position="158"/>
        <end position="167"/>
    </location>
</feature>
<reference evidence="3" key="1">
    <citation type="journal article" date="2019" name="Int. J. Syst. Evol. Microbiol.">
        <title>The Global Catalogue of Microorganisms (GCM) 10K type strain sequencing project: providing services to taxonomists for standard genome sequencing and annotation.</title>
        <authorList>
            <consortium name="The Broad Institute Genomics Platform"/>
            <consortium name="The Broad Institute Genome Sequencing Center for Infectious Disease"/>
            <person name="Wu L."/>
            <person name="Ma J."/>
        </authorList>
    </citation>
    <scope>NUCLEOTIDE SEQUENCE [LARGE SCALE GENOMIC DNA]</scope>
    <source>
        <strain evidence="3">CCM 7640</strain>
    </source>
</reference>
<dbReference type="RefSeq" id="WP_373284415.1">
    <property type="nucleotide sequence ID" value="NZ_BMCM01000001.1"/>
</dbReference>
<dbReference type="EMBL" id="BMCM01000001">
    <property type="protein sequence ID" value="GGD66047.1"/>
    <property type="molecule type" value="Genomic_DNA"/>
</dbReference>
<dbReference type="SUPFAM" id="SSF117396">
    <property type="entry name" value="TM1631-like"/>
    <property type="match status" value="1"/>
</dbReference>
<keyword evidence="3" id="KW-1185">Reference proteome</keyword>
<dbReference type="InterPro" id="IPR002763">
    <property type="entry name" value="DUF72"/>
</dbReference>
<comment type="caution">
    <text evidence="2">The sequence shown here is derived from an EMBL/GenBank/DDBJ whole genome shotgun (WGS) entry which is preliminary data.</text>
</comment>
<organism evidence="2 3">
    <name type="scientific">Microbacterium murale</name>
    <dbReference type="NCBI Taxonomy" id="1081040"/>
    <lineage>
        <taxon>Bacteria</taxon>
        <taxon>Bacillati</taxon>
        <taxon>Actinomycetota</taxon>
        <taxon>Actinomycetes</taxon>
        <taxon>Micrococcales</taxon>
        <taxon>Microbacteriaceae</taxon>
        <taxon>Microbacterium</taxon>
    </lineage>
</organism>
<evidence type="ECO:0008006" key="4">
    <source>
        <dbReference type="Google" id="ProtNLM"/>
    </source>
</evidence>
<proteinExistence type="predicted"/>
<name>A0ABQ1RCV4_9MICO</name>
<gene>
    <name evidence="2" type="ORF">GCM10007269_06570</name>
</gene>
<feature type="region of interest" description="Disordered" evidence="1">
    <location>
        <begin position="150"/>
        <end position="170"/>
    </location>
</feature>
<dbReference type="Gene3D" id="3.20.20.410">
    <property type="entry name" value="Protein of unknown function UPF0759"/>
    <property type="match status" value="1"/>
</dbReference>
<dbReference type="PANTHER" id="PTHR30348:SF4">
    <property type="entry name" value="DUF72 DOMAIN-CONTAINING PROTEIN"/>
    <property type="match status" value="1"/>
</dbReference>
<sequence length="203" mass="23342">MASGVVRVGTSGWRYASWRSDFYPVGLPQRRELEYIGEHFSTLELNGSFYSLQRPASYHRWRDSVPEGFVFAGKGSRYVTHMLRLRHVETALANFFASGVLALGPALGPVLWQLPERQEFQPELLERSSHCFRVRPARRSPWRNVTMRASRGRRGWRSTRNGPSVTHWSREPRASGMRTICCVSTAWRWSSPTPQVGFRASTR</sequence>
<evidence type="ECO:0000313" key="2">
    <source>
        <dbReference type="EMBL" id="GGD66047.1"/>
    </source>
</evidence>
<dbReference type="Proteomes" id="UP000629365">
    <property type="component" value="Unassembled WGS sequence"/>
</dbReference>
<dbReference type="Pfam" id="PF01904">
    <property type="entry name" value="DUF72"/>
    <property type="match status" value="1"/>
</dbReference>
<evidence type="ECO:0000256" key="1">
    <source>
        <dbReference type="SAM" id="MobiDB-lite"/>
    </source>
</evidence>
<dbReference type="PANTHER" id="PTHR30348">
    <property type="entry name" value="UNCHARACTERIZED PROTEIN YECE"/>
    <property type="match status" value="1"/>
</dbReference>
<accession>A0ABQ1RCV4</accession>
<evidence type="ECO:0000313" key="3">
    <source>
        <dbReference type="Proteomes" id="UP000629365"/>
    </source>
</evidence>
<protein>
    <recommendedName>
        <fullName evidence="4">DUF72 domain-containing protein</fullName>
    </recommendedName>
</protein>
<dbReference type="InterPro" id="IPR036520">
    <property type="entry name" value="UPF0759_sf"/>
</dbReference>